<dbReference type="KEGG" id="amc:MADE_1014420"/>
<dbReference type="Pfam" id="PF13280">
    <property type="entry name" value="WYL"/>
    <property type="match status" value="1"/>
</dbReference>
<dbReference type="RefSeq" id="WP_012519310.1">
    <property type="nucleotide sequence ID" value="NC_011138.3"/>
</dbReference>
<dbReference type="Pfam" id="PF26107">
    <property type="entry name" value="BrxR_CTD"/>
    <property type="match status" value="1"/>
</dbReference>
<reference evidence="4 5" key="2">
    <citation type="journal article" date="2015" name="Antonie Van Leeuwenhoek">
        <title>Ecophysiological diversity of a novel member of the genus Alteromonas, and description of Alteromonas mediterranea sp. nov.</title>
        <authorList>
            <person name="Ivanova E.P."/>
            <person name="Lopez-Perez M."/>
            <person name="Zabalos M."/>
            <person name="Nguyen S.H."/>
            <person name="Webb H.K."/>
            <person name="Ryan J."/>
            <person name="Lagutin K."/>
            <person name="Vyssotski M."/>
            <person name="Crawford R.J."/>
            <person name="Rodriguez-Valera F."/>
        </authorList>
    </citation>
    <scope>NUCLEOTIDE SEQUENCE [LARGE SCALE GENOMIC DNA]</scope>
    <source>
        <strain evidence="5">DSM 17117 / CIP 110805 / LMG 28347 / Deep ecotype</strain>
    </source>
</reference>
<reference evidence="4 5" key="1">
    <citation type="journal article" date="2008" name="ISME J.">
        <title>Comparative genomics of two ecotypes of the marine planktonic copiotroph Alteromonas macleodii suggests alternative lifestyles associated with different kinds of particulate organic matter.</title>
        <authorList>
            <person name="Ivars-Martinez E."/>
            <person name="Martin-Cuadrado A.B."/>
            <person name="D'Auria G."/>
            <person name="Mira A."/>
            <person name="Ferriera S."/>
            <person name="Johnson J."/>
            <person name="Friedman R."/>
            <person name="Rodriguez-Valera F."/>
        </authorList>
    </citation>
    <scope>NUCLEOTIDE SEQUENCE [LARGE SCALE GENOMIC DNA]</scope>
    <source>
        <strain evidence="5">DSM 17117 / CIP 110805 / LMG 28347 / Deep ecotype</strain>
    </source>
</reference>
<dbReference type="EMBL" id="CP001103">
    <property type="protein sequence ID" value="AEA99018.1"/>
    <property type="molecule type" value="Genomic_DNA"/>
</dbReference>
<evidence type="ECO:0000313" key="5">
    <source>
        <dbReference type="Proteomes" id="UP000001870"/>
    </source>
</evidence>
<gene>
    <name evidence="4" type="ordered locus">MADE_1014420</name>
</gene>
<dbReference type="InterPro" id="IPR016634">
    <property type="entry name" value="CapW-like"/>
</dbReference>
<evidence type="ECO:0000259" key="2">
    <source>
        <dbReference type="Pfam" id="PF26107"/>
    </source>
</evidence>
<evidence type="ECO:0000313" key="4">
    <source>
        <dbReference type="EMBL" id="AEA99018.1"/>
    </source>
</evidence>
<dbReference type="PANTHER" id="PTHR34580">
    <property type="match status" value="1"/>
</dbReference>
<dbReference type="Pfam" id="PF26109">
    <property type="entry name" value="WHD_BrxR"/>
    <property type="match status" value="1"/>
</dbReference>
<protein>
    <submittedName>
        <fullName evidence="4">Uncharacterized protein</fullName>
    </submittedName>
</protein>
<dbReference type="InterPro" id="IPR026881">
    <property type="entry name" value="WYL_dom"/>
</dbReference>
<dbReference type="Proteomes" id="UP000001870">
    <property type="component" value="Chromosome"/>
</dbReference>
<sequence>MEDKAESKYFWLIELLAYWQGKVNSKDLIDAFFISATQAKKYLSAYNSLYPSQLIYNRSVKAHQTQTEFNAQFISTDVAEYLDWLNGYRAKTSSSNQSSISTELKIPSRRVSPQVMRGLIGAIKQRRRVDVEYLSLNTSSFEDRVIQPHSLVKTGLRWHLRGYCEYRSEFRDFVLSRFRGTPLLMDQATFFEKDDPGWNTEIFLRIQPDPRFSKAQSAVIEQDYQMKNGELLIKIKPALAQYLIQEMRVRTEFLAKTPQQQQLVLVNESDVKEWLFGN</sequence>
<feature type="domain" description="WYL" evidence="1">
    <location>
        <begin position="115"/>
        <end position="179"/>
    </location>
</feature>
<dbReference type="InterPro" id="IPR059019">
    <property type="entry name" value="WHD_CapW"/>
</dbReference>
<dbReference type="AlphaFoldDB" id="F2GBH2"/>
<evidence type="ECO:0000259" key="3">
    <source>
        <dbReference type="Pfam" id="PF26109"/>
    </source>
</evidence>
<keyword evidence="5" id="KW-1185">Reference proteome</keyword>
<feature type="domain" description="DNA-binding transcriptional repressor CapW C-terminal dimerisation" evidence="2">
    <location>
        <begin position="203"/>
        <end position="270"/>
    </location>
</feature>
<dbReference type="InterPro" id="IPR051534">
    <property type="entry name" value="CBASS_pafABC_assoc_protein"/>
</dbReference>
<evidence type="ECO:0000259" key="1">
    <source>
        <dbReference type="Pfam" id="PF13280"/>
    </source>
</evidence>
<dbReference type="InterPro" id="IPR059020">
    <property type="entry name" value="CapW_CTD"/>
</dbReference>
<dbReference type="PANTHER" id="PTHR34580:SF3">
    <property type="entry name" value="PROTEIN PAFB"/>
    <property type="match status" value="1"/>
</dbReference>
<feature type="domain" description="DNA-binding transcriptional repressor CapW winged helix-turn-helix" evidence="3">
    <location>
        <begin position="9"/>
        <end position="86"/>
    </location>
</feature>
<dbReference type="HOGENOM" id="CLU_054168_2_0_6"/>
<organism evidence="4 5">
    <name type="scientific">Alteromonas mediterranea (strain DSM 17117 / CIP 110805 / LMG 28347 / Deep ecotype)</name>
    <dbReference type="NCBI Taxonomy" id="1774373"/>
    <lineage>
        <taxon>Bacteria</taxon>
        <taxon>Pseudomonadati</taxon>
        <taxon>Pseudomonadota</taxon>
        <taxon>Gammaproteobacteria</taxon>
        <taxon>Alteromonadales</taxon>
        <taxon>Alteromonadaceae</taxon>
        <taxon>Alteromonas/Salinimonas group</taxon>
        <taxon>Alteromonas</taxon>
    </lineage>
</organism>
<proteinExistence type="predicted"/>
<dbReference type="PROSITE" id="PS52050">
    <property type="entry name" value="WYL"/>
    <property type="match status" value="1"/>
</dbReference>
<dbReference type="PIRSF" id="PIRSF015558">
    <property type="entry name" value="Txn_reg_DeoR_prd"/>
    <property type="match status" value="1"/>
</dbReference>
<name>F2GBH2_ALTMD</name>
<accession>F2GBH2</accession>